<protein>
    <submittedName>
        <fullName evidence="2">Uncharacterized protein</fullName>
    </submittedName>
</protein>
<comment type="caution">
    <text evidence="2">The sequence shown here is derived from an EMBL/GenBank/DDBJ whole genome shotgun (WGS) entry which is preliminary data.</text>
</comment>
<dbReference type="Proteomes" id="UP001595851">
    <property type="component" value="Unassembled WGS sequence"/>
</dbReference>
<feature type="transmembrane region" description="Helical" evidence="1">
    <location>
        <begin position="38"/>
        <end position="59"/>
    </location>
</feature>
<organism evidence="2 3">
    <name type="scientific">Nonomuraea purpurea</name>
    <dbReference type="NCBI Taxonomy" id="1849276"/>
    <lineage>
        <taxon>Bacteria</taxon>
        <taxon>Bacillati</taxon>
        <taxon>Actinomycetota</taxon>
        <taxon>Actinomycetes</taxon>
        <taxon>Streptosporangiales</taxon>
        <taxon>Streptosporangiaceae</taxon>
        <taxon>Nonomuraea</taxon>
    </lineage>
</organism>
<feature type="transmembrane region" description="Helical" evidence="1">
    <location>
        <begin position="12"/>
        <end position="31"/>
    </location>
</feature>
<keyword evidence="3" id="KW-1185">Reference proteome</keyword>
<dbReference type="EMBL" id="JBHSBI010000003">
    <property type="protein sequence ID" value="MFC4006989.1"/>
    <property type="molecule type" value="Genomic_DNA"/>
</dbReference>
<evidence type="ECO:0000256" key="1">
    <source>
        <dbReference type="SAM" id="Phobius"/>
    </source>
</evidence>
<sequence>MERTRIPVGRGMLTGLLVGLVLAAIYADAVAKDDELGALLNFWAMFVVPFPVGAVAARLLRMPHWGVVAIAGGIATPVLGASLGRLVPDHDIFGFDEMLVSGVYVLAAVLGYVAAAWWAGESGGWWIRITVAGVLVSAQVASAQVAEPFRRWQDVQAFERSGVPLLAPAVPAGYTLARAEPWSGDGGDYGPAIFLEFERGRGDAYDPTWSLIQVFVHPGAAATPEAMCATPYPTEGGTCRPAADGHWVRQDNDSLTLVVARHSNALVQLESRHASEAELLTVLRTVRPVSAAYLASA</sequence>
<evidence type="ECO:0000313" key="2">
    <source>
        <dbReference type="EMBL" id="MFC4006989.1"/>
    </source>
</evidence>
<keyword evidence="1" id="KW-0472">Membrane</keyword>
<name>A0ABV8G435_9ACTN</name>
<keyword evidence="1" id="KW-1133">Transmembrane helix</keyword>
<reference evidence="3" key="1">
    <citation type="journal article" date="2019" name="Int. J. Syst. Evol. Microbiol.">
        <title>The Global Catalogue of Microorganisms (GCM) 10K type strain sequencing project: providing services to taxonomists for standard genome sequencing and annotation.</title>
        <authorList>
            <consortium name="The Broad Institute Genomics Platform"/>
            <consortium name="The Broad Institute Genome Sequencing Center for Infectious Disease"/>
            <person name="Wu L."/>
            <person name="Ma J."/>
        </authorList>
    </citation>
    <scope>NUCLEOTIDE SEQUENCE [LARGE SCALE GENOMIC DNA]</scope>
    <source>
        <strain evidence="3">TBRC 1276</strain>
    </source>
</reference>
<feature type="transmembrane region" description="Helical" evidence="1">
    <location>
        <begin position="99"/>
        <end position="119"/>
    </location>
</feature>
<evidence type="ECO:0000313" key="3">
    <source>
        <dbReference type="Proteomes" id="UP001595851"/>
    </source>
</evidence>
<proteinExistence type="predicted"/>
<gene>
    <name evidence="2" type="ORF">ACFOY2_07145</name>
</gene>
<feature type="transmembrane region" description="Helical" evidence="1">
    <location>
        <begin position="65"/>
        <end position="87"/>
    </location>
</feature>
<keyword evidence="1" id="KW-0812">Transmembrane</keyword>
<dbReference type="RefSeq" id="WP_379527135.1">
    <property type="nucleotide sequence ID" value="NZ_JBHSBI010000003.1"/>
</dbReference>
<accession>A0ABV8G435</accession>